<feature type="binding site" evidence="6">
    <location>
        <position position="9"/>
    </location>
    <ligand>
        <name>Mg(2+)</name>
        <dbReference type="ChEBI" id="CHEBI:18420"/>
    </ligand>
</feature>
<dbReference type="GO" id="GO:0005737">
    <property type="term" value="C:cytoplasm"/>
    <property type="evidence" value="ECO:0007669"/>
    <property type="project" value="UniProtKB-SubCell"/>
</dbReference>
<evidence type="ECO:0000256" key="6">
    <source>
        <dbReference type="HAMAP-Rule" id="MF_00020"/>
    </source>
</evidence>
<dbReference type="AlphaFoldDB" id="A0A562UPZ4"/>
<feature type="binding site" evidence="6">
    <location>
        <begin position="281"/>
        <end position="283"/>
    </location>
    <ligand>
        <name>ATP</name>
        <dbReference type="ChEBI" id="CHEBI:30616"/>
    </ligand>
</feature>
<dbReference type="EC" id="2.7.2.1" evidence="6"/>
<comment type="cofactor">
    <cofactor evidence="6">
        <name>Mg(2+)</name>
        <dbReference type="ChEBI" id="CHEBI:18420"/>
    </cofactor>
    <cofactor evidence="6">
        <name>Mn(2+)</name>
        <dbReference type="ChEBI" id="CHEBI:29035"/>
    </cofactor>
    <text evidence="6">Mg(2+). Can also accept Mn(2+).</text>
</comment>
<keyword evidence="6" id="KW-0460">Magnesium</keyword>
<dbReference type="UniPathway" id="UPA00340">
    <property type="reaction ID" value="UER00458"/>
</dbReference>
<keyword evidence="4 6" id="KW-0418">Kinase</keyword>
<dbReference type="CDD" id="cd24010">
    <property type="entry name" value="ASKHA_NBD_AcK_PK"/>
    <property type="match status" value="1"/>
</dbReference>
<name>A0A562UPZ4_9ACTN</name>
<dbReference type="Gene3D" id="3.30.420.40">
    <property type="match status" value="2"/>
</dbReference>
<evidence type="ECO:0000256" key="4">
    <source>
        <dbReference type="ARBA" id="ARBA00022777"/>
    </source>
</evidence>
<feature type="site" description="Transition state stabilizer" evidence="6">
    <location>
        <position position="240"/>
    </location>
</feature>
<protein>
    <recommendedName>
        <fullName evidence="6">Acetate kinase</fullName>
        <ecNumber evidence="6">2.7.2.1</ecNumber>
    </recommendedName>
    <alternativeName>
        <fullName evidence="6">Acetokinase</fullName>
    </alternativeName>
</protein>
<keyword evidence="6" id="KW-0479">Metal-binding</keyword>
<feature type="binding site" evidence="6">
    <location>
        <begin position="207"/>
        <end position="211"/>
    </location>
    <ligand>
        <name>ATP</name>
        <dbReference type="ChEBI" id="CHEBI:30616"/>
    </ligand>
</feature>
<dbReference type="PROSITE" id="PS01076">
    <property type="entry name" value="ACETATE_KINASE_2"/>
    <property type="match status" value="1"/>
</dbReference>
<comment type="function">
    <text evidence="6">Catalyzes the formation of acetyl phosphate from acetate and ATP. Can also catalyze the reverse reaction.</text>
</comment>
<dbReference type="HAMAP" id="MF_00020">
    <property type="entry name" value="Acetate_kinase"/>
    <property type="match status" value="1"/>
</dbReference>
<evidence type="ECO:0000256" key="7">
    <source>
        <dbReference type="RuleBase" id="RU003835"/>
    </source>
</evidence>
<gene>
    <name evidence="6" type="primary">ackA</name>
    <name evidence="8" type="ORF">LX16_4848</name>
</gene>
<evidence type="ECO:0000256" key="2">
    <source>
        <dbReference type="ARBA" id="ARBA00022679"/>
    </source>
</evidence>
<dbReference type="PROSITE" id="PS01075">
    <property type="entry name" value="ACETATE_KINASE_1"/>
    <property type="match status" value="1"/>
</dbReference>
<comment type="similarity">
    <text evidence="1 6 7">Belongs to the acetokinase family.</text>
</comment>
<comment type="subunit">
    <text evidence="6">Homodimer.</text>
</comment>
<feature type="binding site" evidence="6">
    <location>
        <begin position="329"/>
        <end position="333"/>
    </location>
    <ligand>
        <name>ATP</name>
        <dbReference type="ChEBI" id="CHEBI:30616"/>
    </ligand>
</feature>
<dbReference type="PIRSF" id="PIRSF000722">
    <property type="entry name" value="Acetate_prop_kin"/>
    <property type="match status" value="1"/>
</dbReference>
<dbReference type="InterPro" id="IPR000890">
    <property type="entry name" value="Aliphatic_acid_kin_short-chain"/>
</dbReference>
<dbReference type="GO" id="GO:0006083">
    <property type="term" value="P:acetate metabolic process"/>
    <property type="evidence" value="ECO:0007669"/>
    <property type="project" value="TreeGrafter"/>
</dbReference>
<feature type="binding site" evidence="6">
    <location>
        <position position="90"/>
    </location>
    <ligand>
        <name>substrate</name>
    </ligand>
</feature>
<organism evidence="8 9">
    <name type="scientific">Stackebrandtia albiflava</name>
    <dbReference type="NCBI Taxonomy" id="406432"/>
    <lineage>
        <taxon>Bacteria</taxon>
        <taxon>Bacillati</taxon>
        <taxon>Actinomycetota</taxon>
        <taxon>Actinomycetes</taxon>
        <taxon>Glycomycetales</taxon>
        <taxon>Glycomycetaceae</taxon>
        <taxon>Stackebrandtia</taxon>
    </lineage>
</organism>
<dbReference type="GO" id="GO:0006085">
    <property type="term" value="P:acetyl-CoA biosynthetic process"/>
    <property type="evidence" value="ECO:0007669"/>
    <property type="project" value="UniProtKB-UniRule"/>
</dbReference>
<dbReference type="InterPro" id="IPR023865">
    <property type="entry name" value="Aliphatic_acid_kinase_CS"/>
</dbReference>
<feature type="binding site" evidence="6">
    <location>
        <position position="16"/>
    </location>
    <ligand>
        <name>ATP</name>
        <dbReference type="ChEBI" id="CHEBI:30616"/>
    </ligand>
</feature>
<dbReference type="SUPFAM" id="SSF53067">
    <property type="entry name" value="Actin-like ATPase domain"/>
    <property type="match status" value="2"/>
</dbReference>
<evidence type="ECO:0000256" key="5">
    <source>
        <dbReference type="ARBA" id="ARBA00022840"/>
    </source>
</evidence>
<comment type="caution">
    <text evidence="8">The sequence shown here is derived from an EMBL/GenBank/DDBJ whole genome shotgun (WGS) entry which is preliminary data.</text>
</comment>
<dbReference type="Pfam" id="PF00871">
    <property type="entry name" value="Acetate_kinase"/>
    <property type="match status" value="1"/>
</dbReference>
<keyword evidence="3 6" id="KW-0547">Nucleotide-binding</keyword>
<evidence type="ECO:0000256" key="1">
    <source>
        <dbReference type="ARBA" id="ARBA00008748"/>
    </source>
</evidence>
<dbReference type="OrthoDB" id="9802453at2"/>
<dbReference type="GO" id="GO:0000287">
    <property type="term" value="F:magnesium ion binding"/>
    <property type="evidence" value="ECO:0007669"/>
    <property type="project" value="UniProtKB-UniRule"/>
</dbReference>
<proteinExistence type="inferred from homology"/>
<keyword evidence="2 6" id="KW-0808">Transferase</keyword>
<feature type="site" description="Transition state stabilizer" evidence="6">
    <location>
        <position position="179"/>
    </location>
</feature>
<keyword evidence="9" id="KW-1185">Reference proteome</keyword>
<accession>A0A562UPZ4</accession>
<dbReference type="PRINTS" id="PR00471">
    <property type="entry name" value="ACETATEKNASE"/>
</dbReference>
<dbReference type="Proteomes" id="UP000321617">
    <property type="component" value="Unassembled WGS sequence"/>
</dbReference>
<reference evidence="8 9" key="1">
    <citation type="journal article" date="2013" name="Stand. Genomic Sci.">
        <title>Genomic Encyclopedia of Type Strains, Phase I: The one thousand microbial genomes (KMG-I) project.</title>
        <authorList>
            <person name="Kyrpides N.C."/>
            <person name="Woyke T."/>
            <person name="Eisen J.A."/>
            <person name="Garrity G."/>
            <person name="Lilburn T.G."/>
            <person name="Beck B.J."/>
            <person name="Whitman W.B."/>
            <person name="Hugenholtz P."/>
            <person name="Klenk H.P."/>
        </authorList>
    </citation>
    <scope>NUCLEOTIDE SEQUENCE [LARGE SCALE GENOMIC DNA]</scope>
    <source>
        <strain evidence="8 9">DSM 45044</strain>
    </source>
</reference>
<sequence length="405" mass="42853">MNRRVLVLNSGSSSVKYRLLDPADGGIVAGGIAEGIGEPTGRLTHQHGGTEAVDDDPIPDHEQALRRVLTAFRDHGPDLESVPPAAVGHRVVHGGRRFSDPTVVTDEVCAAIDRLTPLAPLHNPANLTGIEVARKLFPDVPHVAVFDTAFHATIPAAAHTYAVPPEWRDRHGVRRYGFHGTSYSHVARAAAAELGAEVTDVNLIVLHLGNGASACAIRGGVSVDTSMGLTPLEGLVMGTRSGDLDPAVMMHMHRAAGMSAVELDHALNHESGLRGLAGDNDMRRLRARADRGDRAARLARDVYCHRIRKYVGAYLAVLGHVDAIVFTGGVGENDDGIRAGGLAGLHHLGIALDAERNARGETRVSTVASPVAVLVVPTDEELEIARQSLAVLDARNRPGDAAPPE</sequence>
<feature type="active site" description="Proton donor/acceptor" evidence="6">
    <location>
        <position position="147"/>
    </location>
</feature>
<comment type="pathway">
    <text evidence="6">Metabolic intermediate biosynthesis; acetyl-CoA biosynthesis; acetyl-CoA from acetate: step 1/2.</text>
</comment>
<dbReference type="NCBIfam" id="TIGR00016">
    <property type="entry name" value="ackA"/>
    <property type="match status" value="1"/>
</dbReference>
<evidence type="ECO:0000313" key="8">
    <source>
        <dbReference type="EMBL" id="TWJ07689.1"/>
    </source>
</evidence>
<evidence type="ECO:0000256" key="3">
    <source>
        <dbReference type="ARBA" id="ARBA00022741"/>
    </source>
</evidence>
<dbReference type="InterPro" id="IPR043129">
    <property type="entry name" value="ATPase_NBD"/>
</dbReference>
<dbReference type="PANTHER" id="PTHR21060">
    <property type="entry name" value="ACETATE KINASE"/>
    <property type="match status" value="1"/>
</dbReference>
<feature type="binding site" evidence="6">
    <location>
        <position position="380"/>
    </location>
    <ligand>
        <name>Mg(2+)</name>
        <dbReference type="ChEBI" id="CHEBI:18420"/>
    </ligand>
</feature>
<dbReference type="EMBL" id="VLLL01000010">
    <property type="protein sequence ID" value="TWJ07689.1"/>
    <property type="molecule type" value="Genomic_DNA"/>
</dbReference>
<dbReference type="PANTHER" id="PTHR21060:SF15">
    <property type="entry name" value="ACETATE KINASE-RELATED"/>
    <property type="match status" value="1"/>
</dbReference>
<dbReference type="InterPro" id="IPR004372">
    <property type="entry name" value="Ac/propionate_kinase"/>
</dbReference>
<dbReference type="GO" id="GO:0008776">
    <property type="term" value="F:acetate kinase activity"/>
    <property type="evidence" value="ECO:0007669"/>
    <property type="project" value="UniProtKB-UniRule"/>
</dbReference>
<keyword evidence="6" id="KW-0963">Cytoplasm</keyword>
<comment type="subcellular location">
    <subcellularLocation>
        <location evidence="6">Cytoplasm</location>
    </subcellularLocation>
</comment>
<evidence type="ECO:0000313" key="9">
    <source>
        <dbReference type="Proteomes" id="UP000321617"/>
    </source>
</evidence>
<dbReference type="RefSeq" id="WP_147143751.1">
    <property type="nucleotide sequence ID" value="NZ_BAABIJ010000006.1"/>
</dbReference>
<dbReference type="GO" id="GO:0005524">
    <property type="term" value="F:ATP binding"/>
    <property type="evidence" value="ECO:0007669"/>
    <property type="project" value="UniProtKB-KW"/>
</dbReference>
<comment type="catalytic activity">
    <reaction evidence="6">
        <text>acetate + ATP = acetyl phosphate + ADP</text>
        <dbReference type="Rhea" id="RHEA:11352"/>
        <dbReference type="ChEBI" id="CHEBI:22191"/>
        <dbReference type="ChEBI" id="CHEBI:30089"/>
        <dbReference type="ChEBI" id="CHEBI:30616"/>
        <dbReference type="ChEBI" id="CHEBI:456216"/>
        <dbReference type="EC" id="2.7.2.1"/>
    </reaction>
</comment>
<keyword evidence="5 6" id="KW-0067">ATP-binding</keyword>